<dbReference type="Pfam" id="PF13344">
    <property type="entry name" value="Hydrolase_6"/>
    <property type="match status" value="1"/>
</dbReference>
<dbReference type="Pfam" id="PF13242">
    <property type="entry name" value="Hydrolase_like"/>
    <property type="match status" value="1"/>
</dbReference>
<comment type="caution">
    <text evidence="2">The sequence shown here is derived from an EMBL/GenBank/DDBJ whole genome shotgun (WGS) entry which is preliminary data.</text>
</comment>
<dbReference type="RefSeq" id="WP_313274407.1">
    <property type="nucleotide sequence ID" value="NZ_JASXSX010000005.1"/>
</dbReference>
<feature type="compositionally biased region" description="Basic and acidic residues" evidence="1">
    <location>
        <begin position="165"/>
        <end position="196"/>
    </location>
</feature>
<feature type="compositionally biased region" description="Basic and acidic residues" evidence="1">
    <location>
        <begin position="10"/>
        <end position="44"/>
    </location>
</feature>
<evidence type="ECO:0000313" key="2">
    <source>
        <dbReference type="EMBL" id="MDT3768058.1"/>
    </source>
</evidence>
<reference evidence="2 3" key="1">
    <citation type="submission" date="2023-06" db="EMBL/GenBank/DDBJ databases">
        <title>Draft genome sequence of Gleimia hominis type strain CCUG 57540T.</title>
        <authorList>
            <person name="Salva-Serra F."/>
            <person name="Cardew S."/>
            <person name="Jensie Markopoulos S."/>
            <person name="Ohlen M."/>
            <person name="Inganas E."/>
            <person name="Svensson-Stadler L."/>
            <person name="Moore E.R.B."/>
        </authorList>
    </citation>
    <scope>NUCLEOTIDE SEQUENCE [LARGE SCALE GENOMIC DNA]</scope>
    <source>
        <strain evidence="2 3">CCUG 57540</strain>
    </source>
</reference>
<name>A0ABU3ICF4_9ACTO</name>
<gene>
    <name evidence="2" type="ORF">QS713_08310</name>
</gene>
<dbReference type="SUPFAM" id="SSF56784">
    <property type="entry name" value="HAD-like"/>
    <property type="match status" value="1"/>
</dbReference>
<dbReference type="PANTHER" id="PTHR19288">
    <property type="entry name" value="4-NITROPHENYLPHOSPHATASE-RELATED"/>
    <property type="match status" value="1"/>
</dbReference>
<evidence type="ECO:0000256" key="1">
    <source>
        <dbReference type="SAM" id="MobiDB-lite"/>
    </source>
</evidence>
<dbReference type="PANTHER" id="PTHR19288:SF95">
    <property type="entry name" value="D-GLYCEROL 3-PHOSPHATE PHOSPHATASE"/>
    <property type="match status" value="1"/>
</dbReference>
<dbReference type="Proteomes" id="UP001247542">
    <property type="component" value="Unassembled WGS sequence"/>
</dbReference>
<feature type="compositionally biased region" description="Basic and acidic residues" evidence="1">
    <location>
        <begin position="53"/>
        <end position="112"/>
    </location>
</feature>
<feature type="region of interest" description="Disordered" evidence="1">
    <location>
        <begin position="770"/>
        <end position="864"/>
    </location>
</feature>
<dbReference type="InterPro" id="IPR036412">
    <property type="entry name" value="HAD-like_sf"/>
</dbReference>
<feature type="compositionally biased region" description="Polar residues" evidence="1">
    <location>
        <begin position="814"/>
        <end position="824"/>
    </location>
</feature>
<accession>A0ABU3ICF4</accession>
<dbReference type="InterPro" id="IPR023214">
    <property type="entry name" value="HAD_sf"/>
</dbReference>
<dbReference type="EMBL" id="JASXSX010000005">
    <property type="protein sequence ID" value="MDT3768058.1"/>
    <property type="molecule type" value="Genomic_DNA"/>
</dbReference>
<sequence>MSNESGFSRKWRDEGSDHQQKKGFGDRGKRGFGNRGDRGKRGFQADRSSFEGNRFDRDGQADSNDRRSGADRGEQRQFGRRGQRDNYQRRNRDGQRRFDREDGGQQRSSERRFTRRQGGQREAGSGERRFDRSGSKRRWDNKGGFDRRGSGNRERGGFSRGRRADRRDDYRGRRQFDRGNNRGHRHEEYNVNDQFDREFDEQNNQIDGLEIPAGVEASELDSQAFAALRTLGERNQEVVAKLLVMAGQLIDLEPELAYSYAQAAVKRAGRVDVVREAAALTAYASGRYAEALREVRALRRMRGDYSLRAVEADCERGQGRPQKALELIEDTDLTHVELAEQVELVLVAAGARKDLGELETALVLVGDALAKLGPDSDDDMRRRLMSAQAEYLNDLGRTSEAEQVEAQIPAEPEDNDIIDAQLLATADVDAKRSDLKGSAEPLTDRYDAVLLDLDGVCYMGKNPVPYAAQEVAKAVESGMQQVFVTNNAARSPQAIVEQLTSFDLPADTKHVMTAAMDIAHIMSEELPAGARVYVIGGQGLREAVQEAGFEVVASADDHPDAVVQGFDRSVDWQTLSEGAFAINAGAKYYASNLDASLPVERGFALGNGALVRAVRYATNVKPTAGGKPLPGIYHRATALVGAEHPVAVGDRLETDVAGALQASVPCLHVLTGVHDAKAVILAERGLRPQLVHTDMRGLNEAHPRPQHHKDGTWTCGVSQVAQVIGNQLSLDGVVLDSDNVQVTLDSYRALIAAAWEYSETGSKVDCPIIQVVDNDDPNGIVNPPSQPEDVSNPEGNAQAEDDSEPAASARPEGTSEQAEATSTVEEMESEDLGVKPGDPDAPSDAQLDQVDVESVPAFLPGEEDLKELMENTRHLEEDEVDGDGN</sequence>
<keyword evidence="3" id="KW-1185">Reference proteome</keyword>
<proteinExistence type="predicted"/>
<feature type="region of interest" description="Disordered" evidence="1">
    <location>
        <begin position="1"/>
        <end position="196"/>
    </location>
</feature>
<protein>
    <submittedName>
        <fullName evidence="2">HAD hydrolase-like protein</fullName>
    </submittedName>
</protein>
<dbReference type="Gene3D" id="3.40.50.1000">
    <property type="entry name" value="HAD superfamily/HAD-like"/>
    <property type="match status" value="2"/>
</dbReference>
<organism evidence="2 3">
    <name type="scientific">Gleimia hominis</name>
    <dbReference type="NCBI Taxonomy" id="595468"/>
    <lineage>
        <taxon>Bacteria</taxon>
        <taxon>Bacillati</taxon>
        <taxon>Actinomycetota</taxon>
        <taxon>Actinomycetes</taxon>
        <taxon>Actinomycetales</taxon>
        <taxon>Actinomycetaceae</taxon>
        <taxon>Gleimia</taxon>
    </lineage>
</organism>
<evidence type="ECO:0000313" key="3">
    <source>
        <dbReference type="Proteomes" id="UP001247542"/>
    </source>
</evidence>
<dbReference type="InterPro" id="IPR006357">
    <property type="entry name" value="HAD-SF_hydro_IIA"/>
</dbReference>
<feature type="compositionally biased region" description="Basic and acidic residues" evidence="1">
    <location>
        <begin position="124"/>
        <end position="157"/>
    </location>
</feature>